<dbReference type="CDD" id="cd07012">
    <property type="entry name" value="PBP2_Bug_TTT"/>
    <property type="match status" value="1"/>
</dbReference>
<comment type="caution">
    <text evidence="3">The sequence shown here is derived from an EMBL/GenBank/DDBJ whole genome shotgun (WGS) entry which is preliminary data.</text>
</comment>
<dbReference type="InterPro" id="IPR005064">
    <property type="entry name" value="BUG"/>
</dbReference>
<dbReference type="Gene3D" id="3.40.190.10">
    <property type="entry name" value="Periplasmic binding protein-like II"/>
    <property type="match status" value="1"/>
</dbReference>
<dbReference type="EMBL" id="AHJE01000068">
    <property type="protein sequence ID" value="EHP40319.1"/>
    <property type="molecule type" value="Genomic_DNA"/>
</dbReference>
<evidence type="ECO:0000313" key="4">
    <source>
        <dbReference type="Proteomes" id="UP000005808"/>
    </source>
</evidence>
<keyword evidence="3" id="KW-0675">Receptor</keyword>
<organism evidence="3 4">
    <name type="scientific">Cupriavidus basilensis OR16</name>
    <dbReference type="NCBI Taxonomy" id="1127483"/>
    <lineage>
        <taxon>Bacteria</taxon>
        <taxon>Pseudomonadati</taxon>
        <taxon>Pseudomonadota</taxon>
        <taxon>Betaproteobacteria</taxon>
        <taxon>Burkholderiales</taxon>
        <taxon>Burkholderiaceae</taxon>
        <taxon>Cupriavidus</taxon>
    </lineage>
</organism>
<dbReference type="Proteomes" id="UP000005808">
    <property type="component" value="Unassembled WGS sequence"/>
</dbReference>
<dbReference type="PATRIC" id="fig|1127483.3.peg.5294"/>
<dbReference type="PIRSF" id="PIRSF017082">
    <property type="entry name" value="YflP"/>
    <property type="match status" value="1"/>
</dbReference>
<evidence type="ECO:0000256" key="2">
    <source>
        <dbReference type="SAM" id="SignalP"/>
    </source>
</evidence>
<dbReference type="AlphaFoldDB" id="H1SAY7"/>
<feature type="signal peptide" evidence="2">
    <location>
        <begin position="1"/>
        <end position="30"/>
    </location>
</feature>
<evidence type="ECO:0000256" key="1">
    <source>
        <dbReference type="ARBA" id="ARBA00006987"/>
    </source>
</evidence>
<sequence length="332" mass="35473">MFSNIPRARTFAWRTAIALFMGAPSAIAHADSAYPARPIRMVVPSGAGTVTDQTARLLADRLTVALKQTVVVDNRPGANGMIANETVARAEPDGYTLLFTYSATMTVNPWLMANLPYDPVRDFTPIGRSSAPGGNVLVVTSSVPARSLKALIDYVKASPTELAYCSWGVGSGGHLAMEVLKARTGIKLRHVPYKTATQCSNDLAAGHVQIGFADSASALPHLKSGRIRAVAVSGPERLLPLPDVPTMSEQGVKFDYASWLAVFGPRSLPAPIVSRLNAEINKIIASPTERARFEAMYLRPGTPSKPDDLARLVRDDLAAWGEAVKIAGLKAE</sequence>
<name>H1SAY7_9BURK</name>
<dbReference type="SUPFAM" id="SSF53850">
    <property type="entry name" value="Periplasmic binding protein-like II"/>
    <property type="match status" value="1"/>
</dbReference>
<evidence type="ECO:0000313" key="3">
    <source>
        <dbReference type="EMBL" id="EHP40319.1"/>
    </source>
</evidence>
<dbReference type="OrthoDB" id="8678477at2"/>
<dbReference type="PANTHER" id="PTHR42928">
    <property type="entry name" value="TRICARBOXYLATE-BINDING PROTEIN"/>
    <property type="match status" value="1"/>
</dbReference>
<proteinExistence type="inferred from homology"/>
<gene>
    <name evidence="3" type="ORF">OR16_26503</name>
</gene>
<dbReference type="Pfam" id="PF03401">
    <property type="entry name" value="TctC"/>
    <property type="match status" value="1"/>
</dbReference>
<keyword evidence="2" id="KW-0732">Signal</keyword>
<dbReference type="PANTHER" id="PTHR42928:SF5">
    <property type="entry name" value="BLR1237 PROTEIN"/>
    <property type="match status" value="1"/>
</dbReference>
<protein>
    <submittedName>
        <fullName evidence="3">Extra-cytoplasmic solute receptor</fullName>
    </submittedName>
</protein>
<reference evidence="3 4" key="1">
    <citation type="journal article" date="2012" name="J. Bacteriol.">
        <title>De Novo Genome Project of Cupriavidus basilensis OR16.</title>
        <authorList>
            <person name="Cserhati M."/>
            <person name="Kriszt B."/>
            <person name="Szoboszlay S."/>
            <person name="Toth A."/>
            <person name="Szabo I."/>
            <person name="Tancsics A."/>
            <person name="Nagy I."/>
            <person name="Horvath B."/>
            <person name="Nagy I."/>
            <person name="Kukolya J."/>
        </authorList>
    </citation>
    <scope>NUCLEOTIDE SEQUENCE [LARGE SCALE GENOMIC DNA]</scope>
    <source>
        <strain evidence="3 4">OR16</strain>
    </source>
</reference>
<comment type="similarity">
    <text evidence="1">Belongs to the UPF0065 (bug) family.</text>
</comment>
<feature type="chain" id="PRO_5003554344" evidence="2">
    <location>
        <begin position="31"/>
        <end position="332"/>
    </location>
</feature>
<accession>H1SAY7</accession>
<dbReference type="Gene3D" id="3.40.190.150">
    <property type="entry name" value="Bordetella uptake gene, domain 1"/>
    <property type="match status" value="1"/>
</dbReference>
<dbReference type="RefSeq" id="WP_006160780.1">
    <property type="nucleotide sequence ID" value="NZ_AHJE01000068.1"/>
</dbReference>
<dbReference type="InterPro" id="IPR042100">
    <property type="entry name" value="Bug_dom1"/>
</dbReference>